<dbReference type="AlphaFoldDB" id="A0A101XTG6"/>
<keyword evidence="7" id="KW-1185">Reference proteome</keyword>
<dbReference type="Gene3D" id="1.10.10.10">
    <property type="entry name" value="Winged helix-like DNA-binding domain superfamily/Winged helix DNA-binding domain"/>
    <property type="match status" value="1"/>
</dbReference>
<dbReference type="GO" id="GO:0000160">
    <property type="term" value="P:phosphorelay signal transduction system"/>
    <property type="evidence" value="ECO:0007669"/>
    <property type="project" value="InterPro"/>
</dbReference>
<dbReference type="InterPro" id="IPR001867">
    <property type="entry name" value="OmpR/PhoB-type_DNA-bd"/>
</dbReference>
<evidence type="ECO:0000256" key="4">
    <source>
        <dbReference type="PROSITE-ProRule" id="PRU01091"/>
    </source>
</evidence>
<accession>A0A101XTG6</accession>
<dbReference type="SUPFAM" id="SSF46894">
    <property type="entry name" value="C-terminal effector domain of the bipartite response regulators"/>
    <property type="match status" value="1"/>
</dbReference>
<keyword evidence="2 4" id="KW-0238">DNA-binding</keyword>
<evidence type="ECO:0000259" key="5">
    <source>
        <dbReference type="PROSITE" id="PS51755"/>
    </source>
</evidence>
<evidence type="ECO:0000313" key="6">
    <source>
        <dbReference type="EMBL" id="KUO97287.1"/>
    </source>
</evidence>
<dbReference type="GO" id="GO:0006355">
    <property type="term" value="P:regulation of DNA-templated transcription"/>
    <property type="evidence" value="ECO:0007669"/>
    <property type="project" value="InterPro"/>
</dbReference>
<dbReference type="EMBL" id="LPVJ01000003">
    <property type="protein sequence ID" value="KUO97287.1"/>
    <property type="molecule type" value="Genomic_DNA"/>
</dbReference>
<evidence type="ECO:0000256" key="1">
    <source>
        <dbReference type="ARBA" id="ARBA00023015"/>
    </source>
</evidence>
<feature type="DNA-binding region" description="OmpR/PhoB-type" evidence="4">
    <location>
        <begin position="7"/>
        <end position="107"/>
    </location>
</feature>
<dbReference type="Pfam" id="PF00486">
    <property type="entry name" value="Trans_reg_C"/>
    <property type="match status" value="1"/>
</dbReference>
<gene>
    <name evidence="6" type="ORF">ATW55_11900</name>
</gene>
<comment type="caution">
    <text evidence="6">The sequence shown here is derived from an EMBL/GenBank/DDBJ whole genome shotgun (WGS) entry which is preliminary data.</text>
</comment>
<keyword evidence="1" id="KW-0805">Transcription regulation</keyword>
<dbReference type="GO" id="GO:0003677">
    <property type="term" value="F:DNA binding"/>
    <property type="evidence" value="ECO:0007669"/>
    <property type="project" value="UniProtKB-UniRule"/>
</dbReference>
<name>A0A101XTG6_9BACL</name>
<dbReference type="SMART" id="SM00862">
    <property type="entry name" value="Trans_reg_C"/>
    <property type="match status" value="1"/>
</dbReference>
<dbReference type="InterPro" id="IPR036388">
    <property type="entry name" value="WH-like_DNA-bd_sf"/>
</dbReference>
<dbReference type="CDD" id="cd00383">
    <property type="entry name" value="trans_reg_C"/>
    <property type="match status" value="1"/>
</dbReference>
<organism evidence="6 7">
    <name type="scientific">Ferroacidibacillus organovorans</name>
    <dbReference type="NCBI Taxonomy" id="1765683"/>
    <lineage>
        <taxon>Bacteria</taxon>
        <taxon>Bacillati</taxon>
        <taxon>Bacillota</taxon>
        <taxon>Bacilli</taxon>
        <taxon>Bacillales</taxon>
        <taxon>Alicyclobacillaceae</taxon>
        <taxon>Ferroacidibacillus</taxon>
    </lineage>
</organism>
<feature type="domain" description="OmpR/PhoB-type" evidence="5">
    <location>
        <begin position="7"/>
        <end position="107"/>
    </location>
</feature>
<sequence length="114" mass="13335">MRVDEEESRIGLGDDCYLDLDGEFLMKDGERLFLTAIAFRLLRFFAEHPGEIISSQDLIRRGWGKDSMVERDELYVYINTIRASLEDTPGRPRCLRTIRGQGYILYPRDKSSLW</sequence>
<proteinExistence type="predicted"/>
<dbReference type="OrthoDB" id="2638607at2"/>
<evidence type="ECO:0000256" key="2">
    <source>
        <dbReference type="ARBA" id="ARBA00023125"/>
    </source>
</evidence>
<dbReference type="InterPro" id="IPR016032">
    <property type="entry name" value="Sig_transdc_resp-reg_C-effctor"/>
</dbReference>
<dbReference type="PROSITE" id="PS51755">
    <property type="entry name" value="OMPR_PHOB"/>
    <property type="match status" value="1"/>
</dbReference>
<reference evidence="6 7" key="1">
    <citation type="submission" date="2015-12" db="EMBL/GenBank/DDBJ databases">
        <title>Draft genome sequence of Acidibacillus ferrooxidans ITV001, isolated from a chalcopyrite acid mine drainage site in Brazil.</title>
        <authorList>
            <person name="Dall'Agnol H."/>
            <person name="Nancucheo I."/>
            <person name="Johnson B."/>
            <person name="Oliveira R."/>
            <person name="Leite L."/>
            <person name="Pylro V."/>
            <person name="Nunes G.L."/>
            <person name="Tzotzos G."/>
            <person name="Fernandes G.R."/>
            <person name="Dutra J."/>
            <person name="Orellana S.C."/>
            <person name="Oliveira G."/>
        </authorList>
    </citation>
    <scope>NUCLEOTIDE SEQUENCE [LARGE SCALE GENOMIC DNA]</scope>
    <source>
        <strain evidence="7">ITV01</strain>
    </source>
</reference>
<evidence type="ECO:0000313" key="7">
    <source>
        <dbReference type="Proteomes" id="UP000053557"/>
    </source>
</evidence>
<keyword evidence="3" id="KW-0804">Transcription</keyword>
<dbReference type="Proteomes" id="UP000053557">
    <property type="component" value="Unassembled WGS sequence"/>
</dbReference>
<evidence type="ECO:0000256" key="3">
    <source>
        <dbReference type="ARBA" id="ARBA00023163"/>
    </source>
</evidence>
<protein>
    <recommendedName>
        <fullName evidence="5">OmpR/PhoB-type domain-containing protein</fullName>
    </recommendedName>
</protein>
<dbReference type="RefSeq" id="WP_067711284.1">
    <property type="nucleotide sequence ID" value="NZ_LPVJ01000003.1"/>
</dbReference>